<dbReference type="GO" id="GO:0071111">
    <property type="term" value="F:cyclic-guanylate-specific phosphodiesterase activity"/>
    <property type="evidence" value="ECO:0007669"/>
    <property type="project" value="InterPro"/>
</dbReference>
<dbReference type="KEGG" id="ace:Acel_1740"/>
<feature type="transmembrane region" description="Helical" evidence="1">
    <location>
        <begin position="39"/>
        <end position="57"/>
    </location>
</feature>
<gene>
    <name evidence="4" type="ordered locus">Acel_1740</name>
</gene>
<dbReference type="SMART" id="SM00052">
    <property type="entry name" value="EAL"/>
    <property type="match status" value="1"/>
</dbReference>
<feature type="transmembrane region" description="Helical" evidence="1">
    <location>
        <begin position="146"/>
        <end position="166"/>
    </location>
</feature>
<dbReference type="PROSITE" id="PS51257">
    <property type="entry name" value="PROKAR_LIPOPROTEIN"/>
    <property type="match status" value="1"/>
</dbReference>
<dbReference type="EMBL" id="CP000481">
    <property type="protein sequence ID" value="ABK53512.1"/>
    <property type="molecule type" value="Genomic_DNA"/>
</dbReference>
<keyword evidence="1" id="KW-0812">Transmembrane</keyword>
<dbReference type="SUPFAM" id="SSF55073">
    <property type="entry name" value="Nucleotide cyclase"/>
    <property type="match status" value="1"/>
</dbReference>
<evidence type="ECO:0000259" key="2">
    <source>
        <dbReference type="PROSITE" id="PS50883"/>
    </source>
</evidence>
<dbReference type="PROSITE" id="PS50883">
    <property type="entry name" value="EAL"/>
    <property type="match status" value="1"/>
</dbReference>
<proteinExistence type="predicted"/>
<protein>
    <submittedName>
        <fullName evidence="4">Diguanylate cyclase/phosphodiesterase</fullName>
    </submittedName>
</protein>
<dbReference type="STRING" id="351607.Acel_1740"/>
<dbReference type="PANTHER" id="PTHR33121:SF79">
    <property type="entry name" value="CYCLIC DI-GMP PHOSPHODIESTERASE PDED-RELATED"/>
    <property type="match status" value="1"/>
</dbReference>
<dbReference type="SMART" id="SM00267">
    <property type="entry name" value="GGDEF"/>
    <property type="match status" value="1"/>
</dbReference>
<dbReference type="HOGENOM" id="CLU_000445_70_49_11"/>
<dbReference type="NCBIfam" id="TIGR00254">
    <property type="entry name" value="GGDEF"/>
    <property type="match status" value="1"/>
</dbReference>
<evidence type="ECO:0000259" key="3">
    <source>
        <dbReference type="PROSITE" id="PS50887"/>
    </source>
</evidence>
<feature type="transmembrane region" description="Helical" evidence="1">
    <location>
        <begin position="212"/>
        <end position="229"/>
    </location>
</feature>
<organism evidence="4 5">
    <name type="scientific">Acidothermus cellulolyticus (strain ATCC 43068 / DSM 8971 / 11B)</name>
    <dbReference type="NCBI Taxonomy" id="351607"/>
    <lineage>
        <taxon>Bacteria</taxon>
        <taxon>Bacillati</taxon>
        <taxon>Actinomycetota</taxon>
        <taxon>Actinomycetes</taxon>
        <taxon>Acidothermales</taxon>
        <taxon>Acidothermaceae</taxon>
        <taxon>Acidothermus</taxon>
    </lineage>
</organism>
<keyword evidence="5" id="KW-1185">Reference proteome</keyword>
<keyword evidence="1" id="KW-0472">Membrane</keyword>
<dbReference type="PROSITE" id="PS50887">
    <property type="entry name" value="GGDEF"/>
    <property type="match status" value="1"/>
</dbReference>
<accession>A0LVQ2</accession>
<dbReference type="InterPro" id="IPR000160">
    <property type="entry name" value="GGDEF_dom"/>
</dbReference>
<dbReference type="CDD" id="cd01949">
    <property type="entry name" value="GGDEF"/>
    <property type="match status" value="1"/>
</dbReference>
<feature type="domain" description="GGDEF" evidence="3">
    <location>
        <begin position="401"/>
        <end position="534"/>
    </location>
</feature>
<feature type="transmembrane region" description="Helical" evidence="1">
    <location>
        <begin position="69"/>
        <end position="90"/>
    </location>
</feature>
<dbReference type="Pfam" id="PF00990">
    <property type="entry name" value="GGDEF"/>
    <property type="match status" value="1"/>
</dbReference>
<dbReference type="Gene3D" id="3.30.70.270">
    <property type="match status" value="1"/>
</dbReference>
<dbReference type="SUPFAM" id="SSF141868">
    <property type="entry name" value="EAL domain-like"/>
    <property type="match status" value="1"/>
</dbReference>
<sequence>MRTDAERALGRRVRAVCFVALAVAAAACVGVVIGDHVPQLWRLAFSVAAAFAAYAAMIKVRDGGTRKAYAWQTSALVVVLVLLPAPYVVLVFGAARALAGRVLREPVQKLIFNTALAVICAGAASGISTVFHLYRVHLDWGQVFHGHMLVGLLLATLSTALISPILVALPTSAERHRPFTSGLAGLYRIAIIVWFRNFLIALVVIAALDRSIGLTLLVLAALVPLHALSADRATLGRERAAWRRLQRAIDQLRDSDLHALLRVAAPAAAAMLRADAAEITLAEHTGYPVRYATDDAGRADVLPTAATMTATIARTLTTREGDVGALRLFFTRPVSLTETEQATLDAFANALAVALANAVKFATLTREAEERIRAAHTDPVTGLGNLLMLEKEFEMSRRSDQPLAIAVIGLDRFAEVNDILGAHPADLMLRSVAERLAGIVRRCDVVGRLHGAEYVLLLRELSGPEAAVAQAELAVRSLGGTITAEGLDIALDAHTGVACVPEDGTTLAEVVRRARLAMYKARAMDLAVYRYSSDLEPPAMAQVQMLRDLRTALSENQFVLHYQPKFSLRTGLPVAAEALVRWQHPQEGLISPAQFVPLLERCGLIGNLTRYVLDAAIQEGASWYRAGLPLSVAVNLSARNLLDEDLPRFVLDTLARHGLPADRLICEITETAVFSRSLTASTILDALRTAGVGLSLDDFCTGYSSLSLLRERTIDEIKIDRSFVSDLGTGRRSTEIVTALIDLAHRCDIIVTAEGIETKEQQRLLTDLQCDYAQGFLLAKPMPAALARQLFLDSLRVPGGLGPLRWRGGVVAQADWVASLP</sequence>
<evidence type="ECO:0000313" key="4">
    <source>
        <dbReference type="EMBL" id="ABK53512.1"/>
    </source>
</evidence>
<dbReference type="InterPro" id="IPR043128">
    <property type="entry name" value="Rev_trsase/Diguanyl_cyclase"/>
</dbReference>
<dbReference type="PANTHER" id="PTHR33121">
    <property type="entry name" value="CYCLIC DI-GMP PHOSPHODIESTERASE PDEF"/>
    <property type="match status" value="1"/>
</dbReference>
<dbReference type="InParanoid" id="A0LVQ2"/>
<feature type="transmembrane region" description="Helical" evidence="1">
    <location>
        <begin position="12"/>
        <end position="33"/>
    </location>
</feature>
<dbReference type="Gene3D" id="3.20.20.450">
    <property type="entry name" value="EAL domain"/>
    <property type="match status" value="1"/>
</dbReference>
<dbReference type="InterPro" id="IPR050706">
    <property type="entry name" value="Cyclic-di-GMP_PDE-like"/>
</dbReference>
<evidence type="ECO:0000313" key="5">
    <source>
        <dbReference type="Proteomes" id="UP000008221"/>
    </source>
</evidence>
<name>A0LVQ2_ACIC1</name>
<dbReference type="Proteomes" id="UP000008221">
    <property type="component" value="Chromosome"/>
</dbReference>
<dbReference type="InterPro" id="IPR029787">
    <property type="entry name" value="Nucleotide_cyclase"/>
</dbReference>
<dbReference type="InterPro" id="IPR035919">
    <property type="entry name" value="EAL_sf"/>
</dbReference>
<reference evidence="4 5" key="1">
    <citation type="journal article" date="2009" name="Genome Res.">
        <title>Complete genome of the cellulolytic thermophile Acidothermus cellulolyticus 11B provides insights into its ecophysiological and evolutionary adaptations.</title>
        <authorList>
            <person name="Barabote R.D."/>
            <person name="Xie G."/>
            <person name="Leu D.H."/>
            <person name="Normand P."/>
            <person name="Necsulea A."/>
            <person name="Daubin V."/>
            <person name="Medigue C."/>
            <person name="Adney W.S."/>
            <person name="Xu X.C."/>
            <person name="Lapidus A."/>
            <person name="Parales R.E."/>
            <person name="Detter C."/>
            <person name="Pujic P."/>
            <person name="Bruce D."/>
            <person name="Lavire C."/>
            <person name="Challacombe J.F."/>
            <person name="Brettin T.S."/>
            <person name="Berry A.M."/>
        </authorList>
    </citation>
    <scope>NUCLEOTIDE SEQUENCE [LARGE SCALE GENOMIC DNA]</scope>
    <source>
        <strain evidence="5">ATCC 43068 / DSM 8971 / 11B</strain>
    </source>
</reference>
<keyword evidence="1" id="KW-1133">Transmembrane helix</keyword>
<dbReference type="InterPro" id="IPR001633">
    <property type="entry name" value="EAL_dom"/>
</dbReference>
<feature type="domain" description="EAL" evidence="2">
    <location>
        <begin position="542"/>
        <end position="795"/>
    </location>
</feature>
<dbReference type="eggNOG" id="COG5001">
    <property type="taxonomic scope" value="Bacteria"/>
</dbReference>
<dbReference type="Pfam" id="PF00563">
    <property type="entry name" value="EAL"/>
    <property type="match status" value="1"/>
</dbReference>
<feature type="transmembrane region" description="Helical" evidence="1">
    <location>
        <begin position="110"/>
        <end position="134"/>
    </location>
</feature>
<dbReference type="SUPFAM" id="SSF55781">
    <property type="entry name" value="GAF domain-like"/>
    <property type="match status" value="1"/>
</dbReference>
<dbReference type="AlphaFoldDB" id="A0LVQ2"/>
<feature type="transmembrane region" description="Helical" evidence="1">
    <location>
        <begin position="186"/>
        <end position="205"/>
    </location>
</feature>
<evidence type="ECO:0000256" key="1">
    <source>
        <dbReference type="SAM" id="Phobius"/>
    </source>
</evidence>
<dbReference type="CDD" id="cd01948">
    <property type="entry name" value="EAL"/>
    <property type="match status" value="1"/>
</dbReference>